<evidence type="ECO:0000313" key="4">
    <source>
        <dbReference type="Proteomes" id="UP000290289"/>
    </source>
</evidence>
<keyword evidence="4" id="KW-1185">Reference proteome</keyword>
<feature type="region of interest" description="Disordered" evidence="1">
    <location>
        <begin position="146"/>
        <end position="167"/>
    </location>
</feature>
<name>A0A498IS21_MALDO</name>
<proteinExistence type="predicted"/>
<dbReference type="AlphaFoldDB" id="A0A498IS21"/>
<evidence type="ECO:0000256" key="2">
    <source>
        <dbReference type="SAM" id="SignalP"/>
    </source>
</evidence>
<feature type="signal peptide" evidence="2">
    <location>
        <begin position="1"/>
        <end position="18"/>
    </location>
</feature>
<feature type="chain" id="PRO_5019798283" description="Secreted protein" evidence="2">
    <location>
        <begin position="19"/>
        <end position="181"/>
    </location>
</feature>
<accession>A0A498IS21</accession>
<dbReference type="Proteomes" id="UP000290289">
    <property type="component" value="Chromosome 11"/>
</dbReference>
<sequence length="181" mass="20265">MPLVVFVLLLHILLFADLKHPVVFHLHLHLILLLLDSGQISGQVDNKPNAFWPPNVGEMGGAASDESHTRETVRLSHLKQCCSFPFVCNPLLLVIPRSKMMLLHFIGFIFDASAQHLLPQNVRFEHVGFGGLLPVDCSVHKSRFSREKSGNVESDEEEGNGKSLKGSHKLRENWSNMLLPC</sequence>
<comment type="caution">
    <text evidence="3">The sequence shown here is derived from an EMBL/GenBank/DDBJ whole genome shotgun (WGS) entry which is preliminary data.</text>
</comment>
<protein>
    <recommendedName>
        <fullName evidence="5">Secreted protein</fullName>
    </recommendedName>
</protein>
<dbReference type="EMBL" id="RDQH01000337">
    <property type="protein sequence ID" value="RXH84702.1"/>
    <property type="molecule type" value="Genomic_DNA"/>
</dbReference>
<evidence type="ECO:0008006" key="5">
    <source>
        <dbReference type="Google" id="ProtNLM"/>
    </source>
</evidence>
<reference evidence="3 4" key="1">
    <citation type="submission" date="2018-10" db="EMBL/GenBank/DDBJ databases">
        <title>A high-quality apple genome assembly.</title>
        <authorList>
            <person name="Hu J."/>
        </authorList>
    </citation>
    <scope>NUCLEOTIDE SEQUENCE [LARGE SCALE GENOMIC DNA]</scope>
    <source>
        <strain evidence="4">cv. HFTH1</strain>
        <tissue evidence="3">Young leaf</tissue>
    </source>
</reference>
<keyword evidence="2" id="KW-0732">Signal</keyword>
<evidence type="ECO:0000256" key="1">
    <source>
        <dbReference type="SAM" id="MobiDB-lite"/>
    </source>
</evidence>
<organism evidence="3 4">
    <name type="scientific">Malus domestica</name>
    <name type="common">Apple</name>
    <name type="synonym">Pyrus malus</name>
    <dbReference type="NCBI Taxonomy" id="3750"/>
    <lineage>
        <taxon>Eukaryota</taxon>
        <taxon>Viridiplantae</taxon>
        <taxon>Streptophyta</taxon>
        <taxon>Embryophyta</taxon>
        <taxon>Tracheophyta</taxon>
        <taxon>Spermatophyta</taxon>
        <taxon>Magnoliopsida</taxon>
        <taxon>eudicotyledons</taxon>
        <taxon>Gunneridae</taxon>
        <taxon>Pentapetalae</taxon>
        <taxon>rosids</taxon>
        <taxon>fabids</taxon>
        <taxon>Rosales</taxon>
        <taxon>Rosaceae</taxon>
        <taxon>Amygdaloideae</taxon>
        <taxon>Maleae</taxon>
        <taxon>Malus</taxon>
    </lineage>
</organism>
<evidence type="ECO:0000313" key="3">
    <source>
        <dbReference type="EMBL" id="RXH84702.1"/>
    </source>
</evidence>
<gene>
    <name evidence="3" type="ORF">DVH24_032986</name>
</gene>